<evidence type="ECO:0000256" key="1">
    <source>
        <dbReference type="ARBA" id="ARBA00004123"/>
    </source>
</evidence>
<dbReference type="SUPFAM" id="SSF51197">
    <property type="entry name" value="Clavaminate synthase-like"/>
    <property type="match status" value="1"/>
</dbReference>
<keyword evidence="2" id="KW-0539">Nucleus</keyword>
<dbReference type="PANTHER" id="PTHR10694:SF113">
    <property type="entry name" value="PROTEIN JUMONJI"/>
    <property type="match status" value="1"/>
</dbReference>
<dbReference type="GO" id="GO:0010468">
    <property type="term" value="P:regulation of gene expression"/>
    <property type="evidence" value="ECO:0007669"/>
    <property type="project" value="TreeGrafter"/>
</dbReference>
<dbReference type="PANTHER" id="PTHR10694">
    <property type="entry name" value="LYSINE-SPECIFIC DEMETHYLASE"/>
    <property type="match status" value="1"/>
</dbReference>
<sequence>MTRRRTSSDVSDSNDCAASDNDEKFGFQSGPDFTLNEFQNFANDFKIQYFGMKDVKNDVISCDDEPKKWEPSVEEIEGEYWRIVENPTEEVEHVEDHHLYSLNYMHFGDPKVWYGVSGADALKLEEAMKKHLPDLFEEQPDLLHELVTQLSPSVLKSEGYLSIVLFNTPGNSFSLFREHTTLVSTVASTVQRL</sequence>
<dbReference type="Proteomes" id="UP001180020">
    <property type="component" value="Unassembled WGS sequence"/>
</dbReference>
<dbReference type="AlphaFoldDB" id="A0AAV9E1Z5"/>
<comment type="caution">
    <text evidence="5">The sequence shown here is derived from an EMBL/GenBank/DDBJ whole genome shotgun (WGS) entry which is preliminary data.</text>
</comment>
<dbReference type="EMBL" id="JAUJYO010000009">
    <property type="protein sequence ID" value="KAK1307626.1"/>
    <property type="molecule type" value="Genomic_DNA"/>
</dbReference>
<dbReference type="PROSITE" id="PS51184">
    <property type="entry name" value="JMJC"/>
    <property type="match status" value="1"/>
</dbReference>
<name>A0AAV9E1Z5_ACOCL</name>
<dbReference type="Pfam" id="PF02373">
    <property type="entry name" value="JmjC"/>
    <property type="match status" value="1"/>
</dbReference>
<feature type="domain" description="JmjC" evidence="4">
    <location>
        <begin position="24"/>
        <end position="193"/>
    </location>
</feature>
<dbReference type="GO" id="GO:0005634">
    <property type="term" value="C:nucleus"/>
    <property type="evidence" value="ECO:0007669"/>
    <property type="project" value="UniProtKB-SubCell"/>
</dbReference>
<keyword evidence="6" id="KW-1185">Reference proteome</keyword>
<evidence type="ECO:0000313" key="6">
    <source>
        <dbReference type="Proteomes" id="UP001180020"/>
    </source>
</evidence>
<reference evidence="5" key="1">
    <citation type="journal article" date="2023" name="Nat. Commun.">
        <title>Diploid and tetraploid genomes of Acorus and the evolution of monocots.</title>
        <authorList>
            <person name="Ma L."/>
            <person name="Liu K.W."/>
            <person name="Li Z."/>
            <person name="Hsiao Y.Y."/>
            <person name="Qi Y."/>
            <person name="Fu T."/>
            <person name="Tang G.D."/>
            <person name="Zhang D."/>
            <person name="Sun W.H."/>
            <person name="Liu D.K."/>
            <person name="Li Y."/>
            <person name="Chen G.Z."/>
            <person name="Liu X.D."/>
            <person name="Liao X.Y."/>
            <person name="Jiang Y.T."/>
            <person name="Yu X."/>
            <person name="Hao Y."/>
            <person name="Huang J."/>
            <person name="Zhao X.W."/>
            <person name="Ke S."/>
            <person name="Chen Y.Y."/>
            <person name="Wu W.L."/>
            <person name="Hsu J.L."/>
            <person name="Lin Y.F."/>
            <person name="Huang M.D."/>
            <person name="Li C.Y."/>
            <person name="Huang L."/>
            <person name="Wang Z.W."/>
            <person name="Zhao X."/>
            <person name="Zhong W.Y."/>
            <person name="Peng D.H."/>
            <person name="Ahmad S."/>
            <person name="Lan S."/>
            <person name="Zhang J.S."/>
            <person name="Tsai W.C."/>
            <person name="Van de Peer Y."/>
            <person name="Liu Z.J."/>
        </authorList>
    </citation>
    <scope>NUCLEOTIDE SEQUENCE</scope>
    <source>
        <strain evidence="5">CP</strain>
    </source>
</reference>
<evidence type="ECO:0000259" key="4">
    <source>
        <dbReference type="PROSITE" id="PS51184"/>
    </source>
</evidence>
<dbReference type="SMART" id="SM00558">
    <property type="entry name" value="JmjC"/>
    <property type="match status" value="1"/>
</dbReference>
<gene>
    <name evidence="5" type="primary">JMJ14</name>
    <name evidence="5" type="ORF">QJS10_CPA09g01136</name>
</gene>
<reference evidence="5" key="2">
    <citation type="submission" date="2023-06" db="EMBL/GenBank/DDBJ databases">
        <authorList>
            <person name="Ma L."/>
            <person name="Liu K.-W."/>
            <person name="Li Z."/>
            <person name="Hsiao Y.-Y."/>
            <person name="Qi Y."/>
            <person name="Fu T."/>
            <person name="Tang G."/>
            <person name="Zhang D."/>
            <person name="Sun W.-H."/>
            <person name="Liu D.-K."/>
            <person name="Li Y."/>
            <person name="Chen G.-Z."/>
            <person name="Liu X.-D."/>
            <person name="Liao X.-Y."/>
            <person name="Jiang Y.-T."/>
            <person name="Yu X."/>
            <person name="Hao Y."/>
            <person name="Huang J."/>
            <person name="Zhao X.-W."/>
            <person name="Ke S."/>
            <person name="Chen Y.-Y."/>
            <person name="Wu W.-L."/>
            <person name="Hsu J.-L."/>
            <person name="Lin Y.-F."/>
            <person name="Huang M.-D."/>
            <person name="Li C.-Y."/>
            <person name="Huang L."/>
            <person name="Wang Z.-W."/>
            <person name="Zhao X."/>
            <person name="Zhong W.-Y."/>
            <person name="Peng D.-H."/>
            <person name="Ahmad S."/>
            <person name="Lan S."/>
            <person name="Zhang J.-S."/>
            <person name="Tsai W.-C."/>
            <person name="Van De Peer Y."/>
            <person name="Liu Z.-J."/>
        </authorList>
    </citation>
    <scope>NUCLEOTIDE SEQUENCE</scope>
    <source>
        <strain evidence="5">CP</strain>
        <tissue evidence="5">Leaves</tissue>
    </source>
</reference>
<evidence type="ECO:0000256" key="2">
    <source>
        <dbReference type="ARBA" id="ARBA00023242"/>
    </source>
</evidence>
<protein>
    <submittedName>
        <fullName evidence="5">Lysine-specific demethylase JMJ14</fullName>
    </submittedName>
</protein>
<evidence type="ECO:0000256" key="3">
    <source>
        <dbReference type="SAM" id="MobiDB-lite"/>
    </source>
</evidence>
<organism evidence="5 6">
    <name type="scientific">Acorus calamus</name>
    <name type="common">Sweet flag</name>
    <dbReference type="NCBI Taxonomy" id="4465"/>
    <lineage>
        <taxon>Eukaryota</taxon>
        <taxon>Viridiplantae</taxon>
        <taxon>Streptophyta</taxon>
        <taxon>Embryophyta</taxon>
        <taxon>Tracheophyta</taxon>
        <taxon>Spermatophyta</taxon>
        <taxon>Magnoliopsida</taxon>
        <taxon>Liliopsida</taxon>
        <taxon>Acoraceae</taxon>
        <taxon>Acorus</taxon>
    </lineage>
</organism>
<evidence type="ECO:0000313" key="5">
    <source>
        <dbReference type="EMBL" id="KAK1307626.1"/>
    </source>
</evidence>
<feature type="region of interest" description="Disordered" evidence="3">
    <location>
        <begin position="1"/>
        <end position="24"/>
    </location>
</feature>
<dbReference type="GO" id="GO:0000785">
    <property type="term" value="C:chromatin"/>
    <property type="evidence" value="ECO:0007669"/>
    <property type="project" value="TreeGrafter"/>
</dbReference>
<dbReference type="InterPro" id="IPR003347">
    <property type="entry name" value="JmjC_dom"/>
</dbReference>
<feature type="compositionally biased region" description="Low complexity" evidence="3">
    <location>
        <begin position="8"/>
        <end position="19"/>
    </location>
</feature>
<proteinExistence type="predicted"/>
<accession>A0AAV9E1Z5</accession>
<dbReference type="GO" id="GO:0034647">
    <property type="term" value="F:histone H3K4me/H3K4me2/H3K4me3 demethylase activity"/>
    <property type="evidence" value="ECO:0007669"/>
    <property type="project" value="TreeGrafter"/>
</dbReference>
<comment type="subcellular location">
    <subcellularLocation>
        <location evidence="1">Nucleus</location>
    </subcellularLocation>
</comment>
<dbReference type="Gene3D" id="2.60.120.650">
    <property type="entry name" value="Cupin"/>
    <property type="match status" value="2"/>
</dbReference>